<proteinExistence type="predicted"/>
<dbReference type="RefSeq" id="WP_129574479.1">
    <property type="nucleotide sequence ID" value="NZ_CP012672.1"/>
</dbReference>
<name>A0A4P2QLW8_SORCE</name>
<gene>
    <name evidence="1" type="ORF">SOCE836_025990</name>
</gene>
<organism evidence="1 2">
    <name type="scientific">Sorangium cellulosum</name>
    <name type="common">Polyangium cellulosum</name>
    <dbReference type="NCBI Taxonomy" id="56"/>
    <lineage>
        <taxon>Bacteria</taxon>
        <taxon>Pseudomonadati</taxon>
        <taxon>Myxococcota</taxon>
        <taxon>Polyangia</taxon>
        <taxon>Polyangiales</taxon>
        <taxon>Polyangiaceae</taxon>
        <taxon>Sorangium</taxon>
    </lineage>
</organism>
<sequence length="180" mass="20226">MGPIVIEDAALNQGPLLVKSWCTPVRVWVRAQKTDRGRAYDGEGYKLHCRWVLPRRGPLAVEAIAAPAERVELWSDCGAYYLPTGGDLFLKGGRGRWKVEVWAAEDEAGAWIEPQSFWLTHFYEKGQEVRFPPFANRFRLISGEMTVGDYALTPNVICPVSLAPESEIEVQGYWQSGTLL</sequence>
<reference evidence="1 2" key="1">
    <citation type="submission" date="2015-09" db="EMBL/GenBank/DDBJ databases">
        <title>Sorangium comparison.</title>
        <authorList>
            <person name="Zaburannyi N."/>
            <person name="Bunk B."/>
            <person name="Overmann J."/>
            <person name="Mueller R."/>
        </authorList>
    </citation>
    <scope>NUCLEOTIDE SEQUENCE [LARGE SCALE GENOMIC DNA]</scope>
    <source>
        <strain evidence="1 2">So ce836</strain>
    </source>
</reference>
<dbReference type="AlphaFoldDB" id="A0A4P2QLW8"/>
<dbReference type="EMBL" id="CP012672">
    <property type="protein sequence ID" value="AUX30493.1"/>
    <property type="molecule type" value="Genomic_DNA"/>
</dbReference>
<evidence type="ECO:0000313" key="1">
    <source>
        <dbReference type="EMBL" id="AUX30493.1"/>
    </source>
</evidence>
<protein>
    <submittedName>
        <fullName evidence="1">Uncharacterized protein</fullName>
    </submittedName>
</protein>
<evidence type="ECO:0000313" key="2">
    <source>
        <dbReference type="Proteomes" id="UP000295497"/>
    </source>
</evidence>
<dbReference type="Proteomes" id="UP000295497">
    <property type="component" value="Chromosome"/>
</dbReference>
<accession>A0A4P2QLW8</accession>